<reference evidence="3 4" key="1">
    <citation type="submission" date="2023-07" db="EMBL/GenBank/DDBJ databases">
        <authorList>
            <person name="Girao M."/>
            <person name="Carvalho M.F."/>
        </authorList>
    </citation>
    <scope>NUCLEOTIDE SEQUENCE [LARGE SCALE GENOMIC DNA]</scope>
    <source>
        <strain evidence="3 4">YIM65754</strain>
    </source>
</reference>
<dbReference type="EC" id="1.1.1.47" evidence="3"/>
<dbReference type="SUPFAM" id="SSF51735">
    <property type="entry name" value="NAD(P)-binding Rossmann-fold domains"/>
    <property type="match status" value="1"/>
</dbReference>
<evidence type="ECO:0000256" key="1">
    <source>
        <dbReference type="ARBA" id="ARBA00006484"/>
    </source>
</evidence>
<dbReference type="PRINTS" id="PR00081">
    <property type="entry name" value="GDHRDH"/>
</dbReference>
<dbReference type="NCBIfam" id="NF005559">
    <property type="entry name" value="PRK07231.1"/>
    <property type="match status" value="1"/>
</dbReference>
<dbReference type="InterPro" id="IPR036291">
    <property type="entry name" value="NAD(P)-bd_dom_sf"/>
</dbReference>
<organism evidence="3 4">
    <name type="scientific">Rhodococcus artemisiae</name>
    <dbReference type="NCBI Taxonomy" id="714159"/>
    <lineage>
        <taxon>Bacteria</taxon>
        <taxon>Bacillati</taxon>
        <taxon>Actinomycetota</taxon>
        <taxon>Actinomycetes</taxon>
        <taxon>Mycobacteriales</taxon>
        <taxon>Nocardiaceae</taxon>
        <taxon>Rhodococcus</taxon>
    </lineage>
</organism>
<sequence length="256" mass="26716">MSDRLEGKIAVVTGGASGIGEASVRRFVDEGARVVIADVDDQSGKSVADELGSAALFVHADVTDQDDWDHLLAKTSEHFAPLDVLVNNAGGGRGVGKIVDEVYEGHRAILDLNLSSVWMGTRAALPVMGAHGGGSIVNISSIDGLVGVDGMTSYAASKFAVTGLTRTVAFEGGPHNVRINSVHPGFIRTPMTAKHTGAVKARLESAIRKQPLTRFGTPEDIAHAVLFFASDESSYCTGTSLVVDGGQLAGPHRDPM</sequence>
<protein>
    <submittedName>
        <fullName evidence="3">Glucose 1-dehydrogenase</fullName>
        <ecNumber evidence="3">1.1.1.47</ecNumber>
    </submittedName>
</protein>
<dbReference type="PROSITE" id="PS00061">
    <property type="entry name" value="ADH_SHORT"/>
    <property type="match status" value="1"/>
</dbReference>
<gene>
    <name evidence="3" type="ORF">Q7514_09640</name>
</gene>
<accession>A0ABU7L8C4</accession>
<evidence type="ECO:0000313" key="4">
    <source>
        <dbReference type="Proteomes" id="UP001336020"/>
    </source>
</evidence>
<evidence type="ECO:0000313" key="3">
    <source>
        <dbReference type="EMBL" id="MEE2057784.1"/>
    </source>
</evidence>
<dbReference type="EMBL" id="JAUTXY010000003">
    <property type="protein sequence ID" value="MEE2057784.1"/>
    <property type="molecule type" value="Genomic_DNA"/>
</dbReference>
<name>A0ABU7L8C4_9NOCA</name>
<dbReference type="Pfam" id="PF13561">
    <property type="entry name" value="adh_short_C2"/>
    <property type="match status" value="1"/>
</dbReference>
<evidence type="ECO:0000256" key="2">
    <source>
        <dbReference type="ARBA" id="ARBA00023002"/>
    </source>
</evidence>
<comment type="caution">
    <text evidence="3">The sequence shown here is derived from an EMBL/GenBank/DDBJ whole genome shotgun (WGS) entry which is preliminary data.</text>
</comment>
<dbReference type="Gene3D" id="3.40.50.720">
    <property type="entry name" value="NAD(P)-binding Rossmann-like Domain"/>
    <property type="match status" value="1"/>
</dbReference>
<keyword evidence="2 3" id="KW-0560">Oxidoreductase</keyword>
<dbReference type="InterPro" id="IPR002347">
    <property type="entry name" value="SDR_fam"/>
</dbReference>
<dbReference type="Proteomes" id="UP001336020">
    <property type="component" value="Unassembled WGS sequence"/>
</dbReference>
<dbReference type="PANTHER" id="PTHR24321">
    <property type="entry name" value="DEHYDROGENASES, SHORT CHAIN"/>
    <property type="match status" value="1"/>
</dbReference>
<dbReference type="RefSeq" id="WP_330133007.1">
    <property type="nucleotide sequence ID" value="NZ_JAUTXY010000003.1"/>
</dbReference>
<keyword evidence="4" id="KW-1185">Reference proteome</keyword>
<dbReference type="PANTHER" id="PTHR24321:SF8">
    <property type="entry name" value="ESTRADIOL 17-BETA-DEHYDROGENASE 8-RELATED"/>
    <property type="match status" value="1"/>
</dbReference>
<comment type="similarity">
    <text evidence="1">Belongs to the short-chain dehydrogenases/reductases (SDR) family.</text>
</comment>
<dbReference type="GO" id="GO:0047936">
    <property type="term" value="F:glucose 1-dehydrogenase [NAD(P)+] activity"/>
    <property type="evidence" value="ECO:0007669"/>
    <property type="project" value="UniProtKB-EC"/>
</dbReference>
<dbReference type="PRINTS" id="PR00080">
    <property type="entry name" value="SDRFAMILY"/>
</dbReference>
<proteinExistence type="inferred from homology"/>
<dbReference type="InterPro" id="IPR020904">
    <property type="entry name" value="Sc_DH/Rdtase_CS"/>
</dbReference>